<evidence type="ECO:0000256" key="1">
    <source>
        <dbReference type="ARBA" id="ARBA00023125"/>
    </source>
</evidence>
<evidence type="ECO:0000313" key="4">
    <source>
        <dbReference type="EMBL" id="KAK9139670.1"/>
    </source>
</evidence>
<dbReference type="InterPro" id="IPR012340">
    <property type="entry name" value="NA-bd_OB-fold"/>
</dbReference>
<evidence type="ECO:0008006" key="6">
    <source>
        <dbReference type="Google" id="ProtNLM"/>
    </source>
</evidence>
<evidence type="ECO:0000259" key="2">
    <source>
        <dbReference type="Pfam" id="PF02721"/>
    </source>
</evidence>
<dbReference type="AlphaFoldDB" id="A0AAP0JU02"/>
<dbReference type="InterPro" id="IPR031657">
    <property type="entry name" value="REPA_OB_2"/>
</dbReference>
<dbReference type="EMBL" id="JBBNAG010000004">
    <property type="protein sequence ID" value="KAK9139670.1"/>
    <property type="molecule type" value="Genomic_DNA"/>
</dbReference>
<dbReference type="SUPFAM" id="SSF50249">
    <property type="entry name" value="Nucleic acid-binding proteins"/>
    <property type="match status" value="2"/>
</dbReference>
<gene>
    <name evidence="4" type="ORF">Scep_009351</name>
</gene>
<feature type="domain" description="Replication protein A 70 kDa DNA-binding subunit B/D first OB fold" evidence="2">
    <location>
        <begin position="35"/>
        <end position="133"/>
    </location>
</feature>
<comment type="caution">
    <text evidence="4">The sequence shown here is derived from an EMBL/GenBank/DDBJ whole genome shotgun (WGS) entry which is preliminary data.</text>
</comment>
<proteinExistence type="predicted"/>
<accession>A0AAP0JU02</accession>
<dbReference type="PANTHER" id="PTHR47165:SF4">
    <property type="entry name" value="OS03G0429900 PROTEIN"/>
    <property type="match status" value="1"/>
</dbReference>
<evidence type="ECO:0000259" key="3">
    <source>
        <dbReference type="Pfam" id="PF16900"/>
    </source>
</evidence>
<dbReference type="Pfam" id="PF02721">
    <property type="entry name" value="DUF223"/>
    <property type="match status" value="1"/>
</dbReference>
<dbReference type="GO" id="GO:0003677">
    <property type="term" value="F:DNA binding"/>
    <property type="evidence" value="ECO:0007669"/>
    <property type="project" value="UniProtKB-KW"/>
</dbReference>
<sequence>MEGERRIKVHLTTFGLTLLASDYSLPLLFLLSRNHEIDPNTVNWYVDVYVLEKLPIKQSNTSFVRQQRLILVDEEGYRIQATIFGNDINLFESRLQTKVAYHISNAFVKEIEARYRLVPIPHQWSISRNTLIKKVSDSETFPLIEEVKFVTLDEIDEYLDIDEYIDVAVLALIAKPRKDVTKRNGQPTSLQELILIDECCMPIRLTLWDEFATRIGPSLEERIAKTPVLVCRRLKVAYHSGICLATRSSSTIDLVDDSERAQTLRQWYGPVSGVPFTIAKINSMLNDARIEVELTDESGALKVVAYGSIAEDIITLNAQEIMTKTMAGEACNLMGNLDLNGDNGNIDGPLVANAQTSLLSQLVPCNTEKINSVCGSARLKETNGEVIVETGEVILHTVASTTTSSKRETSNFTSRSSKLLKPAVVSLEYASTSSG</sequence>
<dbReference type="Gene3D" id="2.40.50.140">
    <property type="entry name" value="Nucleic acid-binding proteins"/>
    <property type="match status" value="2"/>
</dbReference>
<protein>
    <recommendedName>
        <fullName evidence="6">Replication protein A OB domain-containing protein</fullName>
    </recommendedName>
</protein>
<keyword evidence="1" id="KW-0238">DNA-binding</keyword>
<organism evidence="4 5">
    <name type="scientific">Stephania cephalantha</name>
    <dbReference type="NCBI Taxonomy" id="152367"/>
    <lineage>
        <taxon>Eukaryota</taxon>
        <taxon>Viridiplantae</taxon>
        <taxon>Streptophyta</taxon>
        <taxon>Embryophyta</taxon>
        <taxon>Tracheophyta</taxon>
        <taxon>Spermatophyta</taxon>
        <taxon>Magnoliopsida</taxon>
        <taxon>Ranunculales</taxon>
        <taxon>Menispermaceae</taxon>
        <taxon>Menispermoideae</taxon>
        <taxon>Cissampelideae</taxon>
        <taxon>Stephania</taxon>
    </lineage>
</organism>
<evidence type="ECO:0000313" key="5">
    <source>
        <dbReference type="Proteomes" id="UP001419268"/>
    </source>
</evidence>
<keyword evidence="5" id="KW-1185">Reference proteome</keyword>
<dbReference type="InterPro" id="IPR003871">
    <property type="entry name" value="RFA1B/D_OB_1st"/>
</dbReference>
<dbReference type="PANTHER" id="PTHR47165">
    <property type="entry name" value="OS03G0429900 PROTEIN"/>
    <property type="match status" value="1"/>
</dbReference>
<name>A0AAP0JU02_9MAGN</name>
<feature type="domain" description="Replication protein A OB" evidence="3">
    <location>
        <begin position="159"/>
        <end position="252"/>
    </location>
</feature>
<dbReference type="Pfam" id="PF16900">
    <property type="entry name" value="REPA_OB_2"/>
    <property type="match status" value="1"/>
</dbReference>
<dbReference type="Proteomes" id="UP001419268">
    <property type="component" value="Unassembled WGS sequence"/>
</dbReference>
<reference evidence="4 5" key="1">
    <citation type="submission" date="2024-01" db="EMBL/GenBank/DDBJ databases">
        <title>Genome assemblies of Stephania.</title>
        <authorList>
            <person name="Yang L."/>
        </authorList>
    </citation>
    <scope>NUCLEOTIDE SEQUENCE [LARGE SCALE GENOMIC DNA]</scope>
    <source>
        <strain evidence="4">JXDWG</strain>
        <tissue evidence="4">Leaf</tissue>
    </source>
</reference>